<feature type="domain" description="CSC1/OSCA1-like 7TM region" evidence="9">
    <location>
        <begin position="431"/>
        <end position="702"/>
    </location>
</feature>
<evidence type="ECO:0000256" key="6">
    <source>
        <dbReference type="ARBA" id="ARBA00023136"/>
    </source>
</evidence>
<comment type="caution">
    <text evidence="12">The sequence shown here is derived from an EMBL/GenBank/DDBJ whole genome shotgun (WGS) entry which is preliminary data.</text>
</comment>
<keyword evidence="6 8" id="KW-0472">Membrane</keyword>
<feature type="domain" description="CSC1/OSCA1-like cytosolic" evidence="11">
    <location>
        <begin position="228"/>
        <end position="420"/>
    </location>
</feature>
<feature type="transmembrane region" description="Helical" evidence="8">
    <location>
        <begin position="37"/>
        <end position="54"/>
    </location>
</feature>
<evidence type="ECO:0000256" key="3">
    <source>
        <dbReference type="ARBA" id="ARBA00022448"/>
    </source>
</evidence>
<dbReference type="PANTHER" id="PTHR13018">
    <property type="entry name" value="PROBABLE MEMBRANE PROTEIN DUF221-RELATED"/>
    <property type="match status" value="1"/>
</dbReference>
<dbReference type="InterPro" id="IPR045122">
    <property type="entry name" value="Csc1-like"/>
</dbReference>
<evidence type="ECO:0000259" key="10">
    <source>
        <dbReference type="Pfam" id="PF13967"/>
    </source>
</evidence>
<dbReference type="RefSeq" id="XP_017993264.1">
    <property type="nucleotide sequence ID" value="XM_018137205.1"/>
</dbReference>
<dbReference type="InterPro" id="IPR003864">
    <property type="entry name" value="CSC1/OSCA1-like_7TM"/>
</dbReference>
<evidence type="ECO:0008006" key="14">
    <source>
        <dbReference type="Google" id="ProtNLM"/>
    </source>
</evidence>
<feature type="transmembrane region" description="Helical" evidence="8">
    <location>
        <begin position="526"/>
        <end position="543"/>
    </location>
</feature>
<feature type="transmembrane region" description="Helical" evidence="8">
    <location>
        <begin position="629"/>
        <end position="658"/>
    </location>
</feature>
<dbReference type="PANTHER" id="PTHR13018:SF5">
    <property type="entry name" value="RE44586P"/>
    <property type="match status" value="1"/>
</dbReference>
<dbReference type="Pfam" id="PF14703">
    <property type="entry name" value="PHM7_cyt"/>
    <property type="match status" value="1"/>
</dbReference>
<dbReference type="InterPro" id="IPR032880">
    <property type="entry name" value="CSC1/OSCA1-like_N"/>
</dbReference>
<evidence type="ECO:0000256" key="1">
    <source>
        <dbReference type="ARBA" id="ARBA00004141"/>
    </source>
</evidence>
<dbReference type="GeneID" id="28729080"/>
<protein>
    <recommendedName>
        <fullName evidence="14">DUF221-domain-containing protein</fullName>
    </recommendedName>
</protein>
<dbReference type="Pfam" id="PF13967">
    <property type="entry name" value="RSN1_TM"/>
    <property type="match status" value="1"/>
</dbReference>
<evidence type="ECO:0000256" key="5">
    <source>
        <dbReference type="ARBA" id="ARBA00022989"/>
    </source>
</evidence>
<dbReference type="OrthoDB" id="1689567at2759"/>
<evidence type="ECO:0000313" key="12">
    <source>
        <dbReference type="EMBL" id="KOS15632.1"/>
    </source>
</evidence>
<gene>
    <name evidence="12" type="ORF">Malapachy_2717</name>
</gene>
<sequence length="829" mass="94939">MVPPGLWDTHDGGNSTMPDMPGPRGKTFAGPWLEQQIILSAMVGFVSILIFGLWKRHYPKIYMARHHIQGSALPYQQIRNSVFGWILPTLLYSDHSALHTVGLDGAVALLFLKMGFVYLVLSSLWAVFVLIPVHYYTNGWIDGVKPGETFGEAEPVTLAMESLAKPRDPLPFIPLPNIVTRDTLYENTQLVSTFFYSLLAMWVLSRTYAVFISFRQGHAGVQPNTRTARTVEIRQLPDHLVSEDELWGYFSDIRLDVENISILKKTRVLDKLLSKRSHALFRLEKAWNTWITDPTEAQNYDPEQIREQTKHMMRPPAPGAAPFVAAAVQSNRPRPTMVRPWWNLLGPRVDLIDQLSYEFNTLDEAVSRMRASSFEHGHTAFVTFKNAWSAQIASQVVHYPMPGYFYTEPAVEPRDIIWVNEETSVWDRRLRQWIMSCMIGVLLIFTLSIDFVLATLVNLNEIKQYMPWLGDILDENLRVRAFVQNSLPTLLLILINALVPIAMKYSTYFQRVRSFSQMEHSVLSKYYLYLLFSVVFVFLFTSARDMLKELSQSPMHMIDKLAQSLPVARKFSLSYVVFQGLAIQPFQLVLLPSHLQHILGRIFGLTTPRYLAHMFEAPSLNISTLYPQALLIFTLAVLYSIVSPLISIFGALYFGVAYTVLKYQLLNVFDKPYDSHGHAWPLAIQRCLWALILFQVFQLSLFSVRKQVFNSLLIVLLIGYTIWFMVYMQKTFLPLTSYVNLYDIYSAEDEDVQRESHHAVVAQDEAQPIPTSGFYGDEAYEPPMSNQSGLLKSERDDTYGQPALTGRLPTLWLPMRRQGFLPARSIDEV</sequence>
<keyword evidence="4 8" id="KW-0812">Transmembrane</keyword>
<keyword evidence="5 8" id="KW-1133">Transmembrane helix</keyword>
<organism evidence="12 13">
    <name type="scientific">Malassezia pachydermatis</name>
    <dbReference type="NCBI Taxonomy" id="77020"/>
    <lineage>
        <taxon>Eukaryota</taxon>
        <taxon>Fungi</taxon>
        <taxon>Dikarya</taxon>
        <taxon>Basidiomycota</taxon>
        <taxon>Ustilaginomycotina</taxon>
        <taxon>Malasseziomycetes</taxon>
        <taxon>Malasseziales</taxon>
        <taxon>Malasseziaceae</taxon>
        <taxon>Malassezia</taxon>
    </lineage>
</organism>
<evidence type="ECO:0000256" key="7">
    <source>
        <dbReference type="SAM" id="MobiDB-lite"/>
    </source>
</evidence>
<dbReference type="GO" id="GO:0005227">
    <property type="term" value="F:calcium-activated cation channel activity"/>
    <property type="evidence" value="ECO:0007669"/>
    <property type="project" value="InterPro"/>
</dbReference>
<dbReference type="Pfam" id="PF02714">
    <property type="entry name" value="RSN1_7TM"/>
    <property type="match status" value="1"/>
</dbReference>
<feature type="transmembrane region" description="Helical" evidence="8">
    <location>
        <begin position="678"/>
        <end position="697"/>
    </location>
</feature>
<dbReference type="AlphaFoldDB" id="A0A0M9VQQ7"/>
<evidence type="ECO:0000259" key="11">
    <source>
        <dbReference type="Pfam" id="PF14703"/>
    </source>
</evidence>
<name>A0A0M9VQQ7_9BASI</name>
<evidence type="ECO:0000256" key="4">
    <source>
        <dbReference type="ARBA" id="ARBA00022692"/>
    </source>
</evidence>
<evidence type="ECO:0000259" key="9">
    <source>
        <dbReference type="Pfam" id="PF02714"/>
    </source>
</evidence>
<dbReference type="VEuPathDB" id="FungiDB:Malapachy_2717"/>
<comment type="subcellular location">
    <subcellularLocation>
        <location evidence="1">Membrane</location>
        <topology evidence="1">Multi-pass membrane protein</topology>
    </subcellularLocation>
</comment>
<feature type="transmembrane region" description="Helical" evidence="8">
    <location>
        <begin position="433"/>
        <end position="457"/>
    </location>
</feature>
<dbReference type="EMBL" id="LGAV01000002">
    <property type="protein sequence ID" value="KOS15632.1"/>
    <property type="molecule type" value="Genomic_DNA"/>
</dbReference>
<keyword evidence="13" id="KW-1185">Reference proteome</keyword>
<evidence type="ECO:0000313" key="13">
    <source>
        <dbReference type="Proteomes" id="UP000037751"/>
    </source>
</evidence>
<feature type="transmembrane region" description="Helical" evidence="8">
    <location>
        <begin position="709"/>
        <end position="728"/>
    </location>
</feature>
<feature type="region of interest" description="Disordered" evidence="7">
    <location>
        <begin position="1"/>
        <end position="22"/>
    </location>
</feature>
<feature type="domain" description="CSC1/OSCA1-like N-terminal transmembrane" evidence="10">
    <location>
        <begin position="36"/>
        <end position="140"/>
    </location>
</feature>
<dbReference type="STRING" id="77020.A0A0M9VQQ7"/>
<feature type="transmembrane region" description="Helical" evidence="8">
    <location>
        <begin position="194"/>
        <end position="214"/>
    </location>
</feature>
<dbReference type="GO" id="GO:0005886">
    <property type="term" value="C:plasma membrane"/>
    <property type="evidence" value="ECO:0007669"/>
    <property type="project" value="TreeGrafter"/>
</dbReference>
<proteinExistence type="inferred from homology"/>
<keyword evidence="3" id="KW-0813">Transport</keyword>
<dbReference type="Proteomes" id="UP000037751">
    <property type="component" value="Unassembled WGS sequence"/>
</dbReference>
<evidence type="ECO:0000256" key="8">
    <source>
        <dbReference type="SAM" id="Phobius"/>
    </source>
</evidence>
<evidence type="ECO:0000256" key="2">
    <source>
        <dbReference type="ARBA" id="ARBA00007779"/>
    </source>
</evidence>
<dbReference type="InterPro" id="IPR027815">
    <property type="entry name" value="CSC1/OSCA1-like_cyt"/>
</dbReference>
<feature type="transmembrane region" description="Helical" evidence="8">
    <location>
        <begin position="116"/>
        <end position="136"/>
    </location>
</feature>
<accession>A0A0M9VQQ7</accession>
<reference evidence="12 13" key="1">
    <citation type="submission" date="2015-07" db="EMBL/GenBank/DDBJ databases">
        <title>Draft Genome Sequence of Malassezia furfur CBS1878 and Malassezia pachydermatis CBS1879.</title>
        <authorList>
            <person name="Triana S."/>
            <person name="Ohm R."/>
            <person name="Gonzalez A."/>
            <person name="DeCock H."/>
            <person name="Restrepo S."/>
            <person name="Celis A."/>
        </authorList>
    </citation>
    <scope>NUCLEOTIDE SEQUENCE [LARGE SCALE GENOMIC DNA]</scope>
    <source>
        <strain evidence="12 13">CBS 1879</strain>
    </source>
</reference>
<comment type="similarity">
    <text evidence="2">Belongs to the CSC1 (TC 1.A.17) family.</text>
</comment>
<feature type="transmembrane region" description="Helical" evidence="8">
    <location>
        <begin position="487"/>
        <end position="505"/>
    </location>
</feature>